<dbReference type="Proteomes" id="UP000789525">
    <property type="component" value="Unassembled WGS sequence"/>
</dbReference>
<protein>
    <submittedName>
        <fullName evidence="1">9813_t:CDS:1</fullName>
    </submittedName>
</protein>
<name>A0ACA9MGB0_9GLOM</name>
<dbReference type="EMBL" id="CAJVPT010012695">
    <property type="protein sequence ID" value="CAG8589074.1"/>
    <property type="molecule type" value="Genomic_DNA"/>
</dbReference>
<comment type="caution">
    <text evidence="1">The sequence shown here is derived from an EMBL/GenBank/DDBJ whole genome shotgun (WGS) entry which is preliminary data.</text>
</comment>
<evidence type="ECO:0000313" key="1">
    <source>
        <dbReference type="EMBL" id="CAG8589074.1"/>
    </source>
</evidence>
<evidence type="ECO:0000313" key="2">
    <source>
        <dbReference type="Proteomes" id="UP000789525"/>
    </source>
</evidence>
<reference evidence="1" key="1">
    <citation type="submission" date="2021-06" db="EMBL/GenBank/DDBJ databases">
        <authorList>
            <person name="Kallberg Y."/>
            <person name="Tangrot J."/>
            <person name="Rosling A."/>
        </authorList>
    </citation>
    <scope>NUCLEOTIDE SEQUENCE</scope>
    <source>
        <strain evidence="1">CL356</strain>
    </source>
</reference>
<organism evidence="1 2">
    <name type="scientific">Acaulospora colombiana</name>
    <dbReference type="NCBI Taxonomy" id="27376"/>
    <lineage>
        <taxon>Eukaryota</taxon>
        <taxon>Fungi</taxon>
        <taxon>Fungi incertae sedis</taxon>
        <taxon>Mucoromycota</taxon>
        <taxon>Glomeromycotina</taxon>
        <taxon>Glomeromycetes</taxon>
        <taxon>Diversisporales</taxon>
        <taxon>Acaulosporaceae</taxon>
        <taxon>Acaulospora</taxon>
    </lineage>
</organism>
<sequence>KPEKLDVKPDLRSIEKGKGVNETVQQFDQVRNVKTEESNPKLDNTGIKEEQVPMNSHLLVMVIFPLCPPIRCSCETGSRPIKRLKAEED</sequence>
<keyword evidence="2" id="KW-1185">Reference proteome</keyword>
<gene>
    <name evidence="1" type="ORF">ACOLOM_LOCUS6246</name>
</gene>
<accession>A0ACA9MGB0</accession>
<feature type="non-terminal residue" evidence="1">
    <location>
        <position position="1"/>
    </location>
</feature>
<proteinExistence type="predicted"/>